<keyword evidence="1" id="KW-0472">Membrane</keyword>
<accession>A0A2V1E1W4</accession>
<dbReference type="Proteomes" id="UP000244855">
    <property type="component" value="Unassembled WGS sequence"/>
</dbReference>
<dbReference type="AlphaFoldDB" id="A0A2V1E1W4"/>
<sequence>MRSIATESVAVCPKVAPSQLLHIEPSLCISPHISDHVTVLTLVGCECVLVITDRLGLLFVAVMHVIIAKPTVVVVAKVMVVVMLVDVVAVVKVVGLPCDGYRLPTHKFLYMIRLLQ</sequence>
<feature type="transmembrane region" description="Helical" evidence="1">
    <location>
        <begin position="73"/>
        <end position="94"/>
    </location>
</feature>
<evidence type="ECO:0000256" key="1">
    <source>
        <dbReference type="SAM" id="Phobius"/>
    </source>
</evidence>
<evidence type="ECO:0000313" key="3">
    <source>
        <dbReference type="Proteomes" id="UP000244855"/>
    </source>
</evidence>
<gene>
    <name evidence="2" type="ORF">DM02DRAFT_651580</name>
</gene>
<keyword evidence="3" id="KW-1185">Reference proteome</keyword>
<proteinExistence type="predicted"/>
<name>A0A2V1E1W4_9PLEO</name>
<protein>
    <submittedName>
        <fullName evidence="2">Uncharacterized protein</fullName>
    </submittedName>
</protein>
<dbReference type="EMBL" id="KZ805321">
    <property type="protein sequence ID" value="PVI04411.1"/>
    <property type="molecule type" value="Genomic_DNA"/>
</dbReference>
<keyword evidence="1" id="KW-0812">Transmembrane</keyword>
<evidence type="ECO:0000313" key="2">
    <source>
        <dbReference type="EMBL" id="PVI04411.1"/>
    </source>
</evidence>
<keyword evidence="1" id="KW-1133">Transmembrane helix</keyword>
<reference evidence="2 3" key="1">
    <citation type="journal article" date="2018" name="Sci. Rep.">
        <title>Comparative genomics provides insights into the lifestyle and reveals functional heterogeneity of dark septate endophytic fungi.</title>
        <authorList>
            <person name="Knapp D.G."/>
            <person name="Nemeth J.B."/>
            <person name="Barry K."/>
            <person name="Hainaut M."/>
            <person name="Henrissat B."/>
            <person name="Johnson J."/>
            <person name="Kuo A."/>
            <person name="Lim J.H.P."/>
            <person name="Lipzen A."/>
            <person name="Nolan M."/>
            <person name="Ohm R.A."/>
            <person name="Tamas L."/>
            <person name="Grigoriev I.V."/>
            <person name="Spatafora J.W."/>
            <person name="Nagy L.G."/>
            <person name="Kovacs G.M."/>
        </authorList>
    </citation>
    <scope>NUCLEOTIDE SEQUENCE [LARGE SCALE GENOMIC DNA]</scope>
    <source>
        <strain evidence="2 3">DSE2036</strain>
    </source>
</reference>
<organism evidence="2 3">
    <name type="scientific">Periconia macrospinosa</name>
    <dbReference type="NCBI Taxonomy" id="97972"/>
    <lineage>
        <taxon>Eukaryota</taxon>
        <taxon>Fungi</taxon>
        <taxon>Dikarya</taxon>
        <taxon>Ascomycota</taxon>
        <taxon>Pezizomycotina</taxon>
        <taxon>Dothideomycetes</taxon>
        <taxon>Pleosporomycetidae</taxon>
        <taxon>Pleosporales</taxon>
        <taxon>Massarineae</taxon>
        <taxon>Periconiaceae</taxon>
        <taxon>Periconia</taxon>
    </lineage>
</organism>